<accession>A0ACD3AXE2</accession>
<protein>
    <submittedName>
        <fullName evidence="1">Phosphoglycerate mutase-like protein</fullName>
    </submittedName>
</protein>
<gene>
    <name evidence="1" type="ORF">BDN72DRAFT_839118</name>
</gene>
<evidence type="ECO:0000313" key="2">
    <source>
        <dbReference type="Proteomes" id="UP000308600"/>
    </source>
</evidence>
<organism evidence="1 2">
    <name type="scientific">Pluteus cervinus</name>
    <dbReference type="NCBI Taxonomy" id="181527"/>
    <lineage>
        <taxon>Eukaryota</taxon>
        <taxon>Fungi</taxon>
        <taxon>Dikarya</taxon>
        <taxon>Basidiomycota</taxon>
        <taxon>Agaricomycotina</taxon>
        <taxon>Agaricomycetes</taxon>
        <taxon>Agaricomycetidae</taxon>
        <taxon>Agaricales</taxon>
        <taxon>Pluteineae</taxon>
        <taxon>Pluteaceae</taxon>
        <taxon>Pluteus</taxon>
    </lineage>
</organism>
<keyword evidence="2" id="KW-1185">Reference proteome</keyword>
<proteinExistence type="predicted"/>
<dbReference type="Proteomes" id="UP000308600">
    <property type="component" value="Unassembled WGS sequence"/>
</dbReference>
<name>A0ACD3AXE2_9AGAR</name>
<reference evidence="1 2" key="1">
    <citation type="journal article" date="2019" name="Nat. Ecol. Evol.">
        <title>Megaphylogeny resolves global patterns of mushroom evolution.</title>
        <authorList>
            <person name="Varga T."/>
            <person name="Krizsan K."/>
            <person name="Foldi C."/>
            <person name="Dima B."/>
            <person name="Sanchez-Garcia M."/>
            <person name="Sanchez-Ramirez S."/>
            <person name="Szollosi G.J."/>
            <person name="Szarkandi J.G."/>
            <person name="Papp V."/>
            <person name="Albert L."/>
            <person name="Andreopoulos W."/>
            <person name="Angelini C."/>
            <person name="Antonin V."/>
            <person name="Barry K.W."/>
            <person name="Bougher N.L."/>
            <person name="Buchanan P."/>
            <person name="Buyck B."/>
            <person name="Bense V."/>
            <person name="Catcheside P."/>
            <person name="Chovatia M."/>
            <person name="Cooper J."/>
            <person name="Damon W."/>
            <person name="Desjardin D."/>
            <person name="Finy P."/>
            <person name="Geml J."/>
            <person name="Haridas S."/>
            <person name="Hughes K."/>
            <person name="Justo A."/>
            <person name="Karasinski D."/>
            <person name="Kautmanova I."/>
            <person name="Kiss B."/>
            <person name="Kocsube S."/>
            <person name="Kotiranta H."/>
            <person name="LaButti K.M."/>
            <person name="Lechner B.E."/>
            <person name="Liimatainen K."/>
            <person name="Lipzen A."/>
            <person name="Lukacs Z."/>
            <person name="Mihaltcheva S."/>
            <person name="Morgado L.N."/>
            <person name="Niskanen T."/>
            <person name="Noordeloos M.E."/>
            <person name="Ohm R.A."/>
            <person name="Ortiz-Santana B."/>
            <person name="Ovrebo C."/>
            <person name="Racz N."/>
            <person name="Riley R."/>
            <person name="Savchenko A."/>
            <person name="Shiryaev A."/>
            <person name="Soop K."/>
            <person name="Spirin V."/>
            <person name="Szebenyi C."/>
            <person name="Tomsovsky M."/>
            <person name="Tulloss R.E."/>
            <person name="Uehling J."/>
            <person name="Grigoriev I.V."/>
            <person name="Vagvolgyi C."/>
            <person name="Papp T."/>
            <person name="Martin F.M."/>
            <person name="Miettinen O."/>
            <person name="Hibbett D.S."/>
            <person name="Nagy L.G."/>
        </authorList>
    </citation>
    <scope>NUCLEOTIDE SEQUENCE [LARGE SCALE GENOMIC DNA]</scope>
    <source>
        <strain evidence="1 2">NL-1719</strain>
    </source>
</reference>
<sequence length="437" mass="46964">MSQPTDGILGFILLARHGDIDINGTILNSTSIVPLATSLTPLGAQQEYDLGQKIRSLYLNSSASTSVSGLNTTVVDQNQIYARADAGRNGDAIVNSVAALLQGMFSNDGAVMGAPNGYQNVEVDNDISLEGWVDCAPFDASTALFYASPEFKAKEDENAAFMSNLSQYLDGRAPTLKDMVYDFMKIESTHNEQFASTLPPTILEKAGELANFHDQGVFTSPQPDGIGNVGGRTLLPSILNGISRIANESDPLKILYEGITHQPFLSLFNMTKAVKMQPALANLMDYAAAIIIEVRRPVVPESDVMLSFRFKNGSKDESFNRFNVLDQDGDVPMSLFISTMAPLAINNTAEWCTNCQNTETRGCGVLATTANQHAEKMSSFGAGFLGAAIGVFVATVGLVVLCVLVRRHKGSVAGGPSINEDNCWSCRTRTSSFESKV</sequence>
<evidence type="ECO:0000313" key="1">
    <source>
        <dbReference type="EMBL" id="TFK70395.1"/>
    </source>
</evidence>
<dbReference type="EMBL" id="ML208314">
    <property type="protein sequence ID" value="TFK70395.1"/>
    <property type="molecule type" value="Genomic_DNA"/>
</dbReference>